<feature type="compositionally biased region" description="Basic and acidic residues" evidence="1">
    <location>
        <begin position="136"/>
        <end position="150"/>
    </location>
</feature>
<feature type="non-terminal residue" evidence="2">
    <location>
        <position position="1"/>
    </location>
</feature>
<feature type="region of interest" description="Disordered" evidence="1">
    <location>
        <begin position="246"/>
        <end position="291"/>
    </location>
</feature>
<proteinExistence type="predicted"/>
<feature type="compositionally biased region" description="Low complexity" evidence="1">
    <location>
        <begin position="126"/>
        <end position="135"/>
    </location>
</feature>
<organism evidence="2">
    <name type="scientific">uncultured Lysobacter sp</name>
    <dbReference type="NCBI Taxonomy" id="271060"/>
    <lineage>
        <taxon>Bacteria</taxon>
        <taxon>Pseudomonadati</taxon>
        <taxon>Pseudomonadota</taxon>
        <taxon>Gammaproteobacteria</taxon>
        <taxon>Lysobacterales</taxon>
        <taxon>Lysobacteraceae</taxon>
        <taxon>Lysobacter</taxon>
        <taxon>environmental samples</taxon>
    </lineage>
</organism>
<feature type="region of interest" description="Disordered" evidence="1">
    <location>
        <begin position="108"/>
        <end position="151"/>
    </location>
</feature>
<reference evidence="2" key="1">
    <citation type="submission" date="2020-02" db="EMBL/GenBank/DDBJ databases">
        <authorList>
            <person name="Meier V. D."/>
        </authorList>
    </citation>
    <scope>NUCLEOTIDE SEQUENCE</scope>
    <source>
        <strain evidence="2">AVDCRST_MAG71</strain>
    </source>
</reference>
<sequence>EHAFPAHPRHRQRHVRLGQVGRTEDVRRHRLLLRRQPAGRTAAAIRADGPRRRRRTREARGRDRRAQPPRPRPSARVAFRRGRAGLRSAHGVFRNQRRDAAQALCRYAPPASAQSPGTFAGRRDLTGAAGTQGDAAGRRLGDRHQRDERAPVAPACHPRIRAGRRCGHVAAVRIVRLPPWRAAGCGFRVRCARPAESPLERDAAPVVRTRCGRARLPRRRRRRATVLPPGQRIPRHLAAAHAVRHHAQLRDRRDRLQRRPPPFGLPRGKTRRQCAREGLERSGRAPPRTGL</sequence>
<name>A0A6J4LFU3_9GAMM</name>
<dbReference type="EMBL" id="CADCUA010000420">
    <property type="protein sequence ID" value="CAA9330549.1"/>
    <property type="molecule type" value="Genomic_DNA"/>
</dbReference>
<feature type="region of interest" description="Disordered" evidence="1">
    <location>
        <begin position="35"/>
        <end position="75"/>
    </location>
</feature>
<dbReference type="AlphaFoldDB" id="A0A6J4LFU3"/>
<feature type="non-terminal residue" evidence="2">
    <location>
        <position position="291"/>
    </location>
</feature>
<gene>
    <name evidence="2" type="ORF">AVDCRST_MAG71-1749</name>
</gene>
<feature type="compositionally biased region" description="Basic and acidic residues" evidence="1">
    <location>
        <begin position="274"/>
        <end position="283"/>
    </location>
</feature>
<accession>A0A6J4LFU3</accession>
<evidence type="ECO:0000256" key="1">
    <source>
        <dbReference type="SAM" id="MobiDB-lite"/>
    </source>
</evidence>
<protein>
    <submittedName>
        <fullName evidence="2">RNase adapter protein RapZ</fullName>
    </submittedName>
</protein>
<evidence type="ECO:0000313" key="2">
    <source>
        <dbReference type="EMBL" id="CAA9330549.1"/>
    </source>
</evidence>